<keyword evidence="2" id="KW-0690">Ribosome biogenesis</keyword>
<dbReference type="NCBIfam" id="TIGR02273">
    <property type="entry name" value="16S_RimM"/>
    <property type="match status" value="1"/>
</dbReference>
<keyword evidence="4" id="KW-0143">Chaperone</keyword>
<feature type="domain" description="RimM N-terminal" evidence="5">
    <location>
        <begin position="4"/>
        <end position="83"/>
    </location>
</feature>
<accession>A0A6J6EW13</accession>
<reference evidence="7" key="1">
    <citation type="submission" date="2020-05" db="EMBL/GenBank/DDBJ databases">
        <authorList>
            <person name="Chiriac C."/>
            <person name="Salcher M."/>
            <person name="Ghai R."/>
            <person name="Kavagutti S V."/>
        </authorList>
    </citation>
    <scope>NUCLEOTIDE SEQUENCE</scope>
</reference>
<evidence type="ECO:0000259" key="5">
    <source>
        <dbReference type="Pfam" id="PF01782"/>
    </source>
</evidence>
<dbReference type="GO" id="GO:0043022">
    <property type="term" value="F:ribosome binding"/>
    <property type="evidence" value="ECO:0007669"/>
    <property type="project" value="InterPro"/>
</dbReference>
<dbReference type="GO" id="GO:0005840">
    <property type="term" value="C:ribosome"/>
    <property type="evidence" value="ECO:0007669"/>
    <property type="project" value="InterPro"/>
</dbReference>
<dbReference type="SUPFAM" id="SSF50346">
    <property type="entry name" value="PRC-barrel domain"/>
    <property type="match status" value="1"/>
</dbReference>
<evidence type="ECO:0000256" key="4">
    <source>
        <dbReference type="ARBA" id="ARBA00023186"/>
    </source>
</evidence>
<dbReference type="Pfam" id="PF24986">
    <property type="entry name" value="PRC_RimM"/>
    <property type="match status" value="1"/>
</dbReference>
<evidence type="ECO:0000313" key="7">
    <source>
        <dbReference type="EMBL" id="CAB4579595.1"/>
    </source>
</evidence>
<evidence type="ECO:0000256" key="2">
    <source>
        <dbReference type="ARBA" id="ARBA00022517"/>
    </source>
</evidence>
<evidence type="ECO:0000256" key="1">
    <source>
        <dbReference type="ARBA" id="ARBA00022490"/>
    </source>
</evidence>
<dbReference type="Gene3D" id="2.40.30.60">
    <property type="entry name" value="RimM"/>
    <property type="match status" value="1"/>
</dbReference>
<dbReference type="SUPFAM" id="SSF50447">
    <property type="entry name" value="Translation proteins"/>
    <property type="match status" value="1"/>
</dbReference>
<gene>
    <name evidence="7" type="ORF">UFOPK1740_00811</name>
</gene>
<dbReference type="InterPro" id="IPR036976">
    <property type="entry name" value="RimM_N_sf"/>
</dbReference>
<proteinExistence type="inferred from homology"/>
<keyword evidence="1" id="KW-0963">Cytoplasm</keyword>
<dbReference type="InterPro" id="IPR011033">
    <property type="entry name" value="PRC_barrel-like_sf"/>
</dbReference>
<dbReference type="EMBL" id="CAEZTU010000036">
    <property type="protein sequence ID" value="CAB4579595.1"/>
    <property type="molecule type" value="Genomic_DNA"/>
</dbReference>
<dbReference type="InterPro" id="IPR011961">
    <property type="entry name" value="RimM"/>
</dbReference>
<dbReference type="HAMAP" id="MF_00014">
    <property type="entry name" value="Ribosome_mat_RimM"/>
    <property type="match status" value="1"/>
</dbReference>
<dbReference type="AlphaFoldDB" id="A0A6J6EW13"/>
<feature type="domain" description="Ribosome maturation factor RimM PRC barrel" evidence="6">
    <location>
        <begin position="98"/>
        <end position="165"/>
    </location>
</feature>
<protein>
    <submittedName>
        <fullName evidence="7">Unannotated protein</fullName>
    </submittedName>
</protein>
<dbReference type="InterPro" id="IPR009000">
    <property type="entry name" value="Transl_B-barrel_sf"/>
</dbReference>
<sequence length="175" mass="19707">MDVVVGRLGRPHGVHGEISVEVRTDDPENRFAIGAKITLKETNQVLTVAATRWHLSRLLIKFEEIQDRTQVDKVRGKLLVVEVDPSQTPTGNNEFYEFQLIDLEVFNQKNEKLGVVKEVLPGSAQALIVVKTPENKEVMVPFVNQLVPEVNIKNKRIVMNPPSGLFDEENAEDAR</sequence>
<dbReference type="Pfam" id="PF01782">
    <property type="entry name" value="RimM"/>
    <property type="match status" value="1"/>
</dbReference>
<dbReference type="PANTHER" id="PTHR33692:SF1">
    <property type="entry name" value="RIBOSOME MATURATION FACTOR RIMM"/>
    <property type="match status" value="1"/>
</dbReference>
<dbReference type="PANTHER" id="PTHR33692">
    <property type="entry name" value="RIBOSOME MATURATION FACTOR RIMM"/>
    <property type="match status" value="1"/>
</dbReference>
<name>A0A6J6EW13_9ZZZZ</name>
<dbReference type="InterPro" id="IPR002676">
    <property type="entry name" value="RimM_N"/>
</dbReference>
<dbReference type="GO" id="GO:0006364">
    <property type="term" value="P:rRNA processing"/>
    <property type="evidence" value="ECO:0007669"/>
    <property type="project" value="UniProtKB-KW"/>
</dbReference>
<organism evidence="7">
    <name type="scientific">freshwater metagenome</name>
    <dbReference type="NCBI Taxonomy" id="449393"/>
    <lineage>
        <taxon>unclassified sequences</taxon>
        <taxon>metagenomes</taxon>
        <taxon>ecological metagenomes</taxon>
    </lineage>
</organism>
<evidence type="ECO:0000256" key="3">
    <source>
        <dbReference type="ARBA" id="ARBA00022552"/>
    </source>
</evidence>
<dbReference type="Gene3D" id="2.30.30.240">
    <property type="entry name" value="PRC-barrel domain"/>
    <property type="match status" value="1"/>
</dbReference>
<dbReference type="InterPro" id="IPR056792">
    <property type="entry name" value="PRC_RimM"/>
</dbReference>
<keyword evidence="3" id="KW-0698">rRNA processing</keyword>
<evidence type="ECO:0000259" key="6">
    <source>
        <dbReference type="Pfam" id="PF24986"/>
    </source>
</evidence>